<dbReference type="RefSeq" id="WP_307429188.1">
    <property type="nucleotide sequence ID" value="NZ_JAUSVK010000001.1"/>
</dbReference>
<comment type="subunit">
    <text evidence="2">The complex is composed of two ATP-binding proteins (LsrA), two transmembrane proteins (LsrC and LsrD) and a solute-binding protein (LsrB).</text>
</comment>
<evidence type="ECO:0000313" key="13">
    <source>
        <dbReference type="Proteomes" id="UP001237448"/>
    </source>
</evidence>
<evidence type="ECO:0000256" key="5">
    <source>
        <dbReference type="ARBA" id="ARBA00022519"/>
    </source>
</evidence>
<dbReference type="InterPro" id="IPR001851">
    <property type="entry name" value="ABC_transp_permease"/>
</dbReference>
<feature type="transmembrane region" description="Helical" evidence="11">
    <location>
        <begin position="92"/>
        <end position="112"/>
    </location>
</feature>
<dbReference type="EMBL" id="JAUSVK010000001">
    <property type="protein sequence ID" value="MDQ0393613.1"/>
    <property type="molecule type" value="Genomic_DNA"/>
</dbReference>
<feature type="transmembrane region" description="Helical" evidence="11">
    <location>
        <begin position="273"/>
        <end position="290"/>
    </location>
</feature>
<feature type="transmembrane region" description="Helical" evidence="11">
    <location>
        <begin position="165"/>
        <end position="184"/>
    </location>
</feature>
<feature type="transmembrane region" description="Helical" evidence="11">
    <location>
        <begin position="12"/>
        <end position="32"/>
    </location>
</feature>
<keyword evidence="4" id="KW-1003">Cell membrane</keyword>
<evidence type="ECO:0000256" key="10">
    <source>
        <dbReference type="ARBA" id="ARBA00039381"/>
    </source>
</evidence>
<dbReference type="PANTHER" id="PTHR32196:SF71">
    <property type="entry name" value="AUTOINDUCER 2 IMPORT SYSTEM PERMEASE PROTEIN LSRD"/>
    <property type="match status" value="1"/>
</dbReference>
<feature type="transmembrane region" description="Helical" evidence="11">
    <location>
        <begin position="247"/>
        <end position="266"/>
    </location>
</feature>
<organism evidence="12 13">
    <name type="scientific">Labrys monachus</name>
    <dbReference type="NCBI Taxonomy" id="217067"/>
    <lineage>
        <taxon>Bacteria</taxon>
        <taxon>Pseudomonadati</taxon>
        <taxon>Pseudomonadota</taxon>
        <taxon>Alphaproteobacteria</taxon>
        <taxon>Hyphomicrobiales</taxon>
        <taxon>Xanthobacteraceae</taxon>
        <taxon>Labrys</taxon>
    </lineage>
</organism>
<gene>
    <name evidence="12" type="ORF">J3R73_003405</name>
</gene>
<evidence type="ECO:0000256" key="11">
    <source>
        <dbReference type="SAM" id="Phobius"/>
    </source>
</evidence>
<comment type="subcellular location">
    <subcellularLocation>
        <location evidence="1">Cell membrane</location>
        <topology evidence="1">Multi-pass membrane protein</topology>
    </subcellularLocation>
</comment>
<keyword evidence="6 11" id="KW-0812">Transmembrane</keyword>
<evidence type="ECO:0000256" key="7">
    <source>
        <dbReference type="ARBA" id="ARBA00022989"/>
    </source>
</evidence>
<dbReference type="CDD" id="cd06579">
    <property type="entry name" value="TM_PBP1_transp_AraH_like"/>
    <property type="match status" value="1"/>
</dbReference>
<evidence type="ECO:0000256" key="8">
    <source>
        <dbReference type="ARBA" id="ARBA00023136"/>
    </source>
</evidence>
<protein>
    <recommendedName>
        <fullName evidence="10">Autoinducer 2 import system permease protein LsrD</fullName>
    </recommendedName>
</protein>
<dbReference type="PANTHER" id="PTHR32196">
    <property type="entry name" value="ABC TRANSPORTER PERMEASE PROTEIN YPHD-RELATED-RELATED"/>
    <property type="match status" value="1"/>
</dbReference>
<accession>A0ABU0FG90</accession>
<proteinExistence type="predicted"/>
<keyword evidence="7 11" id="KW-1133">Transmembrane helix</keyword>
<sequence length="322" mass="33051">MQTALQILRRAAGPGVPFLLAIGLFFVINIFIPGYANINSLLSLLLLSSLLGIASIGQTLTIVIGGFDLSIPAVIGLANVLFSLLYGAGYSAFSVTVFILAVGALIGLANGFASRYLQLNPLVVTLASGSIIFGAIWAGTHGEVSGFVPDWLVDMVSVIGQTGPIPLPGSVVVWMVIAAGILFLEHRTTLGRWIFAAGANPRAAEVAGVPMLFVWMSVYALSAVLAAATGILLAGFSGAADPTVGTAYLFTTVAAVVVGGTSLTGGRGGYGRTIAGCLVVTELSTLLVGLGLDQAAQQIFLGFLIVGLVALYGREPPLSMRI</sequence>
<comment type="caution">
    <text evidence="12">The sequence shown here is derived from an EMBL/GenBank/DDBJ whole genome shotgun (WGS) entry which is preliminary data.</text>
</comment>
<reference evidence="12 13" key="1">
    <citation type="submission" date="2023-07" db="EMBL/GenBank/DDBJ databases">
        <title>Genomic Encyclopedia of Type Strains, Phase IV (KMG-IV): sequencing the most valuable type-strain genomes for metagenomic binning, comparative biology and taxonomic classification.</title>
        <authorList>
            <person name="Goeker M."/>
        </authorList>
    </citation>
    <scope>NUCLEOTIDE SEQUENCE [LARGE SCALE GENOMIC DNA]</scope>
    <source>
        <strain evidence="12 13">DSM 5896</strain>
    </source>
</reference>
<evidence type="ECO:0000256" key="1">
    <source>
        <dbReference type="ARBA" id="ARBA00004651"/>
    </source>
</evidence>
<keyword evidence="3" id="KW-0813">Transport</keyword>
<evidence type="ECO:0000256" key="3">
    <source>
        <dbReference type="ARBA" id="ARBA00022448"/>
    </source>
</evidence>
<dbReference type="Proteomes" id="UP001237448">
    <property type="component" value="Unassembled WGS sequence"/>
</dbReference>
<evidence type="ECO:0000256" key="9">
    <source>
        <dbReference type="ARBA" id="ARBA00025439"/>
    </source>
</evidence>
<feature type="transmembrane region" description="Helical" evidence="11">
    <location>
        <begin position="38"/>
        <end position="57"/>
    </location>
</feature>
<name>A0ABU0FG90_9HYPH</name>
<evidence type="ECO:0000256" key="4">
    <source>
        <dbReference type="ARBA" id="ARBA00022475"/>
    </source>
</evidence>
<evidence type="ECO:0000256" key="6">
    <source>
        <dbReference type="ARBA" id="ARBA00022692"/>
    </source>
</evidence>
<feature type="transmembrane region" description="Helical" evidence="11">
    <location>
        <begin position="296"/>
        <end position="313"/>
    </location>
</feature>
<evidence type="ECO:0000256" key="2">
    <source>
        <dbReference type="ARBA" id="ARBA00011262"/>
    </source>
</evidence>
<evidence type="ECO:0000313" key="12">
    <source>
        <dbReference type="EMBL" id="MDQ0393613.1"/>
    </source>
</evidence>
<keyword evidence="5" id="KW-0997">Cell inner membrane</keyword>
<feature type="transmembrane region" description="Helical" evidence="11">
    <location>
        <begin position="119"/>
        <end position="139"/>
    </location>
</feature>
<keyword evidence="8 11" id="KW-0472">Membrane</keyword>
<keyword evidence="13" id="KW-1185">Reference proteome</keyword>
<feature type="transmembrane region" description="Helical" evidence="11">
    <location>
        <begin position="212"/>
        <end position="235"/>
    </location>
</feature>
<dbReference type="Pfam" id="PF02653">
    <property type="entry name" value="BPD_transp_2"/>
    <property type="match status" value="1"/>
</dbReference>
<comment type="function">
    <text evidence="9">Part of the ABC transporter complex LsrABCD involved in autoinducer 2 (AI-2) import. Probably responsible for the translocation of the substrate across the membrane.</text>
</comment>